<dbReference type="Pfam" id="PF00439">
    <property type="entry name" value="Bromodomain"/>
    <property type="match status" value="1"/>
</dbReference>
<reference evidence="6" key="2">
    <citation type="journal article" date="2017" name="Nat. Plants">
        <title>The Aegilops tauschii genome reveals multiple impacts of transposons.</title>
        <authorList>
            <person name="Zhao G."/>
            <person name="Zou C."/>
            <person name="Li K."/>
            <person name="Wang K."/>
            <person name="Li T."/>
            <person name="Gao L."/>
            <person name="Zhang X."/>
            <person name="Wang H."/>
            <person name="Yang Z."/>
            <person name="Liu X."/>
            <person name="Jiang W."/>
            <person name="Mao L."/>
            <person name="Kong X."/>
            <person name="Jiao Y."/>
            <person name="Jia J."/>
        </authorList>
    </citation>
    <scope>NUCLEOTIDE SEQUENCE [LARGE SCALE GENOMIC DNA]</scope>
    <source>
        <strain evidence="6">cv. AL8/78</strain>
    </source>
</reference>
<evidence type="ECO:0000313" key="6">
    <source>
        <dbReference type="Proteomes" id="UP000015105"/>
    </source>
</evidence>
<feature type="compositionally biased region" description="Polar residues" evidence="3">
    <location>
        <begin position="227"/>
        <end position="250"/>
    </location>
</feature>
<dbReference type="AlphaFoldDB" id="A0A453B9W3"/>
<dbReference type="SUPFAM" id="SSF47370">
    <property type="entry name" value="Bromodomain"/>
    <property type="match status" value="1"/>
</dbReference>
<feature type="compositionally biased region" description="Polar residues" evidence="3">
    <location>
        <begin position="202"/>
        <end position="214"/>
    </location>
</feature>
<dbReference type="Proteomes" id="UP000015105">
    <property type="component" value="Chromosome 2D"/>
</dbReference>
<dbReference type="PROSITE" id="PS50014">
    <property type="entry name" value="BROMODOMAIN_2"/>
    <property type="match status" value="1"/>
</dbReference>
<dbReference type="Gene3D" id="1.20.920.10">
    <property type="entry name" value="Bromodomain-like"/>
    <property type="match status" value="1"/>
</dbReference>
<accession>A0A453B9W3</accession>
<proteinExistence type="predicted"/>
<evidence type="ECO:0000313" key="5">
    <source>
        <dbReference type="EnsemblPlants" id="AET2Gv20426800.1"/>
    </source>
</evidence>
<feature type="compositionally biased region" description="Low complexity" evidence="3">
    <location>
        <begin position="40"/>
        <end position="50"/>
    </location>
</feature>
<dbReference type="InterPro" id="IPR001487">
    <property type="entry name" value="Bromodomain"/>
</dbReference>
<evidence type="ECO:0000256" key="3">
    <source>
        <dbReference type="SAM" id="MobiDB-lite"/>
    </source>
</evidence>
<sequence length="663" mass="71626">PARPGAQPTPRDGKKESGQRQRPTATTLPDRLPPLPTRPIPGSASPIASPVRDRMPPRPKKKGDRFPRCPDEGAPRPMVVVVVKQEQDDDAAAAAWGTWEELVLGGAVLRHGAADWRAVAAELRARSPCSFSPKECEAKFSEIQARYSACDAWFEELRKQRVAELKRELRKSESFIGSLQSVIESLSNSKHDNGNNLGCHTESCSHTENAADTTSSSKELSKDRSSAASFTEEASNSQKSQKVQNTSAETLSKPHAEKKLCAKDGLLWGSRKKRGLRDKRAILMAVDSSRDGENTSTPCIQGEGSSEGCMKKLKTPKTKPGVSMCKAPCVQREVPSEGCIKELKTPKIEPGVSVCEGAKPKLADIMNSISTQGDCKMLQHQIDIQRKRARYKKMIRQHMDFRILRSKIKSGAISSAKELLKDMLVFVNNVLTFFPKATLEHMAAIELRGLICKTWQQSSVVLSMNCEAAGITSDPVIKKTKARFASGPVIKKTAAAVIAAEPVLKKTMAAIASEPVIKKTMAGIASEPVMKKTGAGIASEAVIKKAAARVASDPVSKKAAAGATIAPTSKKISRTLLPVRHVPRDAKRSKVSSRETGSTVSQGESETRDVHADAAATAEEETVERSAPAAKKRGVGRPPKSGQKRAAPPPQDSPSKGRKRSRR</sequence>
<reference evidence="5" key="5">
    <citation type="journal article" date="2021" name="G3 (Bethesda)">
        <title>Aegilops tauschii genome assembly Aet v5.0 features greater sequence contiguity and improved annotation.</title>
        <authorList>
            <person name="Wang L."/>
            <person name="Zhu T."/>
            <person name="Rodriguez J.C."/>
            <person name="Deal K.R."/>
            <person name="Dubcovsky J."/>
            <person name="McGuire P.E."/>
            <person name="Lux T."/>
            <person name="Spannagl M."/>
            <person name="Mayer K.F.X."/>
            <person name="Baldrich P."/>
            <person name="Meyers B.C."/>
            <person name="Huo N."/>
            <person name="Gu Y.Q."/>
            <person name="Zhou H."/>
            <person name="Devos K.M."/>
            <person name="Bennetzen J.L."/>
            <person name="Unver T."/>
            <person name="Budak H."/>
            <person name="Gulick P.J."/>
            <person name="Galiba G."/>
            <person name="Kalapos B."/>
            <person name="Nelson D.R."/>
            <person name="Li P."/>
            <person name="You F.M."/>
            <person name="Luo M.C."/>
            <person name="Dvorak J."/>
        </authorList>
    </citation>
    <scope>NUCLEOTIDE SEQUENCE [LARGE SCALE GENOMIC DNA]</scope>
    <source>
        <strain evidence="5">cv. AL8/78</strain>
    </source>
</reference>
<keyword evidence="6" id="KW-1185">Reference proteome</keyword>
<evidence type="ECO:0000259" key="4">
    <source>
        <dbReference type="PROSITE" id="PS50014"/>
    </source>
</evidence>
<dbReference type="STRING" id="200361.A0A453B9W3"/>
<keyword evidence="1 2" id="KW-0103">Bromodomain</keyword>
<dbReference type="Gramene" id="AET2Gv20426800.1">
    <property type="protein sequence ID" value="AET2Gv20426800.1"/>
    <property type="gene ID" value="AET2Gv20426800"/>
</dbReference>
<protein>
    <recommendedName>
        <fullName evidence="4">Bromo domain-containing protein</fullName>
    </recommendedName>
</protein>
<feature type="domain" description="Bromo" evidence="4">
    <location>
        <begin position="370"/>
        <end position="441"/>
    </location>
</feature>
<feature type="region of interest" description="Disordered" evidence="3">
    <location>
        <begin position="1"/>
        <end position="74"/>
    </location>
</feature>
<reference evidence="5" key="3">
    <citation type="journal article" date="2017" name="Nature">
        <title>Genome sequence of the progenitor of the wheat D genome Aegilops tauschii.</title>
        <authorList>
            <person name="Luo M.C."/>
            <person name="Gu Y.Q."/>
            <person name="Puiu D."/>
            <person name="Wang H."/>
            <person name="Twardziok S.O."/>
            <person name="Deal K.R."/>
            <person name="Huo N."/>
            <person name="Zhu T."/>
            <person name="Wang L."/>
            <person name="Wang Y."/>
            <person name="McGuire P.E."/>
            <person name="Liu S."/>
            <person name="Long H."/>
            <person name="Ramasamy R.K."/>
            <person name="Rodriguez J.C."/>
            <person name="Van S.L."/>
            <person name="Yuan L."/>
            <person name="Wang Z."/>
            <person name="Xia Z."/>
            <person name="Xiao L."/>
            <person name="Anderson O.D."/>
            <person name="Ouyang S."/>
            <person name="Liang Y."/>
            <person name="Zimin A.V."/>
            <person name="Pertea G."/>
            <person name="Qi P."/>
            <person name="Bennetzen J.L."/>
            <person name="Dai X."/>
            <person name="Dawson M.W."/>
            <person name="Muller H.G."/>
            <person name="Kugler K."/>
            <person name="Rivarola-Duarte L."/>
            <person name="Spannagl M."/>
            <person name="Mayer K.F.X."/>
            <person name="Lu F.H."/>
            <person name="Bevan M.W."/>
            <person name="Leroy P."/>
            <person name="Li P."/>
            <person name="You F.M."/>
            <person name="Sun Q."/>
            <person name="Liu Z."/>
            <person name="Lyons E."/>
            <person name="Wicker T."/>
            <person name="Salzberg S.L."/>
            <person name="Devos K.M."/>
            <person name="Dvorak J."/>
        </authorList>
    </citation>
    <scope>NUCLEOTIDE SEQUENCE [LARGE SCALE GENOMIC DNA]</scope>
    <source>
        <strain evidence="5">cv. AL8/78</strain>
    </source>
</reference>
<feature type="region of interest" description="Disordered" evidence="3">
    <location>
        <begin position="572"/>
        <end position="663"/>
    </location>
</feature>
<reference evidence="6" key="1">
    <citation type="journal article" date="2014" name="Science">
        <title>Ancient hybridizations among the ancestral genomes of bread wheat.</title>
        <authorList>
            <consortium name="International Wheat Genome Sequencing Consortium,"/>
            <person name="Marcussen T."/>
            <person name="Sandve S.R."/>
            <person name="Heier L."/>
            <person name="Spannagl M."/>
            <person name="Pfeifer M."/>
            <person name="Jakobsen K.S."/>
            <person name="Wulff B.B."/>
            <person name="Steuernagel B."/>
            <person name="Mayer K.F."/>
            <person name="Olsen O.A."/>
        </authorList>
    </citation>
    <scope>NUCLEOTIDE SEQUENCE [LARGE SCALE GENOMIC DNA]</scope>
    <source>
        <strain evidence="6">cv. AL8/78</strain>
    </source>
</reference>
<dbReference type="PANTHER" id="PTHR37888:SF4">
    <property type="entry name" value="OS07G0565300 PROTEIN"/>
    <property type="match status" value="1"/>
</dbReference>
<dbReference type="SMART" id="SM00297">
    <property type="entry name" value="BROMO"/>
    <property type="match status" value="1"/>
</dbReference>
<evidence type="ECO:0000256" key="2">
    <source>
        <dbReference type="PROSITE-ProRule" id="PRU00035"/>
    </source>
</evidence>
<reference evidence="5" key="4">
    <citation type="submission" date="2019-03" db="UniProtKB">
        <authorList>
            <consortium name="EnsemblPlants"/>
        </authorList>
    </citation>
    <scope>IDENTIFICATION</scope>
</reference>
<dbReference type="CDD" id="cd04369">
    <property type="entry name" value="Bromodomain"/>
    <property type="match status" value="1"/>
</dbReference>
<dbReference type="PANTHER" id="PTHR37888">
    <property type="entry name" value="DNA-BINDING BROMODOMAIN-CONTAINING PROTEIN"/>
    <property type="match status" value="1"/>
</dbReference>
<dbReference type="InterPro" id="IPR036427">
    <property type="entry name" value="Bromodomain-like_sf"/>
</dbReference>
<feature type="compositionally biased region" description="Polar residues" evidence="3">
    <location>
        <begin position="594"/>
        <end position="604"/>
    </location>
</feature>
<feature type="region of interest" description="Disordered" evidence="3">
    <location>
        <begin position="202"/>
        <end position="255"/>
    </location>
</feature>
<evidence type="ECO:0000256" key="1">
    <source>
        <dbReference type="ARBA" id="ARBA00023117"/>
    </source>
</evidence>
<dbReference type="EnsemblPlants" id="AET2Gv20426800.1">
    <property type="protein sequence ID" value="AET2Gv20426800.1"/>
    <property type="gene ID" value="AET2Gv20426800"/>
</dbReference>
<feature type="compositionally biased region" description="Basic and acidic residues" evidence="3">
    <location>
        <begin position="64"/>
        <end position="74"/>
    </location>
</feature>
<organism evidence="5 6">
    <name type="scientific">Aegilops tauschii subsp. strangulata</name>
    <name type="common">Goatgrass</name>
    <dbReference type="NCBI Taxonomy" id="200361"/>
    <lineage>
        <taxon>Eukaryota</taxon>
        <taxon>Viridiplantae</taxon>
        <taxon>Streptophyta</taxon>
        <taxon>Embryophyta</taxon>
        <taxon>Tracheophyta</taxon>
        <taxon>Spermatophyta</taxon>
        <taxon>Magnoliopsida</taxon>
        <taxon>Liliopsida</taxon>
        <taxon>Poales</taxon>
        <taxon>Poaceae</taxon>
        <taxon>BOP clade</taxon>
        <taxon>Pooideae</taxon>
        <taxon>Triticodae</taxon>
        <taxon>Triticeae</taxon>
        <taxon>Triticinae</taxon>
        <taxon>Aegilops</taxon>
    </lineage>
</organism>
<name>A0A453B9W3_AEGTS</name>